<dbReference type="Pfam" id="PF07729">
    <property type="entry name" value="FCD"/>
    <property type="match status" value="1"/>
</dbReference>
<dbReference type="SUPFAM" id="SSF48008">
    <property type="entry name" value="GntR ligand-binding domain-like"/>
    <property type="match status" value="1"/>
</dbReference>
<dbReference type="InterPro" id="IPR011711">
    <property type="entry name" value="GntR_C"/>
</dbReference>
<dbReference type="eggNOG" id="COG1802">
    <property type="taxonomic scope" value="Bacteria"/>
</dbReference>
<dbReference type="InterPro" id="IPR036390">
    <property type="entry name" value="WH_DNA-bd_sf"/>
</dbReference>
<dbReference type="OrthoDB" id="8066003at2"/>
<protein>
    <submittedName>
        <fullName evidence="5">Transcriptional regulator, GntR family</fullName>
    </submittedName>
</protein>
<evidence type="ECO:0000256" key="1">
    <source>
        <dbReference type="ARBA" id="ARBA00023015"/>
    </source>
</evidence>
<dbReference type="InterPro" id="IPR008920">
    <property type="entry name" value="TF_FadR/GntR_C"/>
</dbReference>
<dbReference type="GO" id="GO:0003700">
    <property type="term" value="F:DNA-binding transcription factor activity"/>
    <property type="evidence" value="ECO:0007669"/>
    <property type="project" value="InterPro"/>
</dbReference>
<organism evidence="5 6">
    <name type="scientific">Marinomonas mediterranea (strain ATCC 700492 / JCM 21426 / NBRC 103028 / MMB-1)</name>
    <dbReference type="NCBI Taxonomy" id="717774"/>
    <lineage>
        <taxon>Bacteria</taxon>
        <taxon>Pseudomonadati</taxon>
        <taxon>Pseudomonadota</taxon>
        <taxon>Gammaproteobacteria</taxon>
        <taxon>Oceanospirillales</taxon>
        <taxon>Oceanospirillaceae</taxon>
        <taxon>Marinomonas</taxon>
    </lineage>
</organism>
<dbReference type="SMART" id="SM00345">
    <property type="entry name" value="HTH_GNTR"/>
    <property type="match status" value="1"/>
</dbReference>
<dbReference type="RefSeq" id="WP_013660349.1">
    <property type="nucleotide sequence ID" value="NC_015276.1"/>
</dbReference>
<keyword evidence="6" id="KW-1185">Reference proteome</keyword>
<reference evidence="5 6" key="1">
    <citation type="journal article" date="2012" name="Stand. Genomic Sci.">
        <title>Complete genome sequence of the melanogenic marine bacterium Marinomonas mediterranea type strain (MMB-1(T)).</title>
        <authorList>
            <person name="Lucas-Elio P."/>
            <person name="Goodwin L."/>
            <person name="Woyke T."/>
            <person name="Pitluck S."/>
            <person name="Nolan M."/>
            <person name="Kyrpides N.C."/>
            <person name="Detter J.C."/>
            <person name="Copeland A."/>
            <person name="Teshima H."/>
            <person name="Bruce D."/>
            <person name="Detter C."/>
            <person name="Tapia R."/>
            <person name="Han S."/>
            <person name="Land M.L."/>
            <person name="Ivanova N."/>
            <person name="Mikhailova N."/>
            <person name="Johnston A.W."/>
            <person name="Sanchez-Amat A."/>
        </authorList>
    </citation>
    <scope>NUCLEOTIDE SEQUENCE [LARGE SCALE GENOMIC DNA]</scope>
    <source>
        <strain evidence="6">ATCC 700492 / JCM 21426 / NBRC 103028 / MMB-1</strain>
    </source>
</reference>
<dbReference type="HOGENOM" id="CLU_017584_5_1_6"/>
<dbReference type="Gene3D" id="1.20.120.530">
    <property type="entry name" value="GntR ligand-binding domain-like"/>
    <property type="match status" value="1"/>
</dbReference>
<sequence>MAKSGQQILTTLRQMILSGEFAAGARLAEIPTAEKLGVSRTPIRIAFRALEQEGLLNKLSGRGYEVRSVSIEEIEGAVEVRGALEGLAARRAAEKGLTEEQKFRFETLLKIGDTLFEGHFPLMETDIEHYHDMNKAFHQLIIEVADNQAIAIALSRDEHIPFASVSALAYDKSNMIEETKRFQFAHTQHHHIYQTIVSKQSARAEMIMREHAHATLGHAHRYHDVDKKEGIKLIKNKSH</sequence>
<name>F2JU23_MARM1</name>
<dbReference type="PROSITE" id="PS50949">
    <property type="entry name" value="HTH_GNTR"/>
    <property type="match status" value="1"/>
</dbReference>
<evidence type="ECO:0000259" key="4">
    <source>
        <dbReference type="PROSITE" id="PS50949"/>
    </source>
</evidence>
<dbReference type="Pfam" id="PF00392">
    <property type="entry name" value="GntR"/>
    <property type="match status" value="1"/>
</dbReference>
<keyword evidence="2" id="KW-0238">DNA-binding</keyword>
<dbReference type="CDD" id="cd07377">
    <property type="entry name" value="WHTH_GntR"/>
    <property type="match status" value="1"/>
</dbReference>
<dbReference type="InterPro" id="IPR000524">
    <property type="entry name" value="Tscrpt_reg_HTH_GntR"/>
</dbReference>
<dbReference type="PATRIC" id="fig|717774.3.peg.1216"/>
<evidence type="ECO:0000256" key="3">
    <source>
        <dbReference type="ARBA" id="ARBA00023163"/>
    </source>
</evidence>
<dbReference type="GO" id="GO:0003677">
    <property type="term" value="F:DNA binding"/>
    <property type="evidence" value="ECO:0007669"/>
    <property type="project" value="UniProtKB-KW"/>
</dbReference>
<evidence type="ECO:0000313" key="5">
    <source>
        <dbReference type="EMBL" id="ADZ90444.1"/>
    </source>
</evidence>
<dbReference type="KEGG" id="mme:Marme_1171"/>
<evidence type="ECO:0000256" key="2">
    <source>
        <dbReference type="ARBA" id="ARBA00023125"/>
    </source>
</evidence>
<dbReference type="Gene3D" id="1.10.10.10">
    <property type="entry name" value="Winged helix-like DNA-binding domain superfamily/Winged helix DNA-binding domain"/>
    <property type="match status" value="1"/>
</dbReference>
<keyword evidence="1" id="KW-0805">Transcription regulation</keyword>
<gene>
    <name evidence="5" type="ordered locus">Marme_1171</name>
</gene>
<dbReference type="AlphaFoldDB" id="F2JU23"/>
<dbReference type="PANTHER" id="PTHR43537:SF51">
    <property type="entry name" value="HTH-TYPE TRANSCRIPTIONAL REGULATOR LGOR-RELATED"/>
    <property type="match status" value="1"/>
</dbReference>
<dbReference type="InterPro" id="IPR036388">
    <property type="entry name" value="WH-like_DNA-bd_sf"/>
</dbReference>
<dbReference type="EMBL" id="CP002583">
    <property type="protein sequence ID" value="ADZ90444.1"/>
    <property type="molecule type" value="Genomic_DNA"/>
</dbReference>
<dbReference type="SMART" id="SM00895">
    <property type="entry name" value="FCD"/>
    <property type="match status" value="1"/>
</dbReference>
<accession>F2JU23</accession>
<proteinExistence type="predicted"/>
<dbReference type="PANTHER" id="PTHR43537">
    <property type="entry name" value="TRANSCRIPTIONAL REGULATOR, GNTR FAMILY"/>
    <property type="match status" value="1"/>
</dbReference>
<evidence type="ECO:0000313" key="6">
    <source>
        <dbReference type="Proteomes" id="UP000001062"/>
    </source>
</evidence>
<dbReference type="Proteomes" id="UP000001062">
    <property type="component" value="Chromosome"/>
</dbReference>
<dbReference type="SUPFAM" id="SSF46785">
    <property type="entry name" value="Winged helix' DNA-binding domain"/>
    <property type="match status" value="1"/>
</dbReference>
<feature type="domain" description="HTH gntR-type" evidence="4">
    <location>
        <begin position="2"/>
        <end position="69"/>
    </location>
</feature>
<dbReference type="STRING" id="717774.Marme_1171"/>
<keyword evidence="3" id="KW-0804">Transcription</keyword>